<reference evidence="1 2" key="2">
    <citation type="journal article" date="2022" name="Mol. Ecol. Resour.">
        <title>The genomes of chicory, endive, great burdock and yacon provide insights into Asteraceae paleo-polyploidization history and plant inulin production.</title>
        <authorList>
            <person name="Fan W."/>
            <person name="Wang S."/>
            <person name="Wang H."/>
            <person name="Wang A."/>
            <person name="Jiang F."/>
            <person name="Liu H."/>
            <person name="Zhao H."/>
            <person name="Xu D."/>
            <person name="Zhang Y."/>
        </authorList>
    </citation>
    <scope>NUCLEOTIDE SEQUENCE [LARGE SCALE GENOMIC DNA]</scope>
    <source>
        <strain evidence="2">cv. Niubang</strain>
    </source>
</reference>
<keyword evidence="2" id="KW-1185">Reference proteome</keyword>
<name>A0ACB9FFE4_ARCLA</name>
<dbReference type="Proteomes" id="UP001055879">
    <property type="component" value="Linkage Group LG01"/>
</dbReference>
<accession>A0ACB9FFE4</accession>
<evidence type="ECO:0000313" key="1">
    <source>
        <dbReference type="EMBL" id="KAI3769576.1"/>
    </source>
</evidence>
<gene>
    <name evidence="1" type="ORF">L6452_00685</name>
</gene>
<reference evidence="2" key="1">
    <citation type="journal article" date="2022" name="Mol. Ecol. Resour.">
        <title>The genomes of chicory, endive, great burdock and yacon provide insights into Asteraceae palaeo-polyploidization history and plant inulin production.</title>
        <authorList>
            <person name="Fan W."/>
            <person name="Wang S."/>
            <person name="Wang H."/>
            <person name="Wang A."/>
            <person name="Jiang F."/>
            <person name="Liu H."/>
            <person name="Zhao H."/>
            <person name="Xu D."/>
            <person name="Zhang Y."/>
        </authorList>
    </citation>
    <scope>NUCLEOTIDE SEQUENCE [LARGE SCALE GENOMIC DNA]</scope>
    <source>
        <strain evidence="2">cv. Niubang</strain>
    </source>
</reference>
<evidence type="ECO:0000313" key="2">
    <source>
        <dbReference type="Proteomes" id="UP001055879"/>
    </source>
</evidence>
<comment type="caution">
    <text evidence="1">The sequence shown here is derived from an EMBL/GenBank/DDBJ whole genome shotgun (WGS) entry which is preliminary data.</text>
</comment>
<dbReference type="EMBL" id="CM042047">
    <property type="protein sequence ID" value="KAI3769576.1"/>
    <property type="molecule type" value="Genomic_DNA"/>
</dbReference>
<proteinExistence type="predicted"/>
<sequence length="123" mass="13840">MMWQISKGTWQGFRKNSSEEKDLMFRVERTTNTLTRLEFQVFLTNGYGGEMLDFKSSHFWIARGPPGSGKGTKSPIIKDEYCLCHLATGDMLRADVVGKTPLGIKAKEAMDNVCICCMHANDL</sequence>
<organism evidence="1 2">
    <name type="scientific">Arctium lappa</name>
    <name type="common">Greater burdock</name>
    <name type="synonym">Lappa major</name>
    <dbReference type="NCBI Taxonomy" id="4217"/>
    <lineage>
        <taxon>Eukaryota</taxon>
        <taxon>Viridiplantae</taxon>
        <taxon>Streptophyta</taxon>
        <taxon>Embryophyta</taxon>
        <taxon>Tracheophyta</taxon>
        <taxon>Spermatophyta</taxon>
        <taxon>Magnoliopsida</taxon>
        <taxon>eudicotyledons</taxon>
        <taxon>Gunneridae</taxon>
        <taxon>Pentapetalae</taxon>
        <taxon>asterids</taxon>
        <taxon>campanulids</taxon>
        <taxon>Asterales</taxon>
        <taxon>Asteraceae</taxon>
        <taxon>Carduoideae</taxon>
        <taxon>Cardueae</taxon>
        <taxon>Arctiinae</taxon>
        <taxon>Arctium</taxon>
    </lineage>
</organism>
<protein>
    <submittedName>
        <fullName evidence="1">Uncharacterized protein</fullName>
    </submittedName>
</protein>